<dbReference type="VEuPathDB" id="TrichDB:TRFO_36223"/>
<evidence type="ECO:0000313" key="2">
    <source>
        <dbReference type="Proteomes" id="UP000179807"/>
    </source>
</evidence>
<organism evidence="1 2">
    <name type="scientific">Tritrichomonas foetus</name>
    <dbReference type="NCBI Taxonomy" id="1144522"/>
    <lineage>
        <taxon>Eukaryota</taxon>
        <taxon>Metamonada</taxon>
        <taxon>Parabasalia</taxon>
        <taxon>Tritrichomonadida</taxon>
        <taxon>Tritrichomonadidae</taxon>
        <taxon>Tritrichomonas</taxon>
    </lineage>
</organism>
<dbReference type="AlphaFoldDB" id="A0A1J4JEF3"/>
<evidence type="ECO:0000313" key="1">
    <source>
        <dbReference type="EMBL" id="OHS97538.1"/>
    </source>
</evidence>
<reference evidence="1" key="1">
    <citation type="submission" date="2016-10" db="EMBL/GenBank/DDBJ databases">
        <authorList>
            <person name="Benchimol M."/>
            <person name="Almeida L.G."/>
            <person name="Vasconcelos A.T."/>
            <person name="Perreira-Neves A."/>
            <person name="Rosa I.A."/>
            <person name="Tasca T."/>
            <person name="Bogo M.R."/>
            <person name="de Souza W."/>
        </authorList>
    </citation>
    <scope>NUCLEOTIDE SEQUENCE [LARGE SCALE GENOMIC DNA]</scope>
    <source>
        <strain evidence="1">K</strain>
    </source>
</reference>
<proteinExistence type="predicted"/>
<name>A0A1J4JEF3_9EUKA</name>
<dbReference type="RefSeq" id="XP_068350675.1">
    <property type="nucleotide sequence ID" value="XM_068510697.1"/>
</dbReference>
<gene>
    <name evidence="1" type="ORF">TRFO_36223</name>
</gene>
<keyword evidence="2" id="KW-1185">Reference proteome</keyword>
<accession>A0A1J4JEF3</accession>
<comment type="caution">
    <text evidence="1">The sequence shown here is derived from an EMBL/GenBank/DDBJ whole genome shotgun (WGS) entry which is preliminary data.</text>
</comment>
<sequence>MQRIIIALNQEHSICCYSILLMDQATLAQLNPSLSLIMVSPQIRLLSLYCRLKKPPVLSFLHLLLSFSFPLKTNLCSVCREDDPKANLLFFD</sequence>
<protein>
    <submittedName>
        <fullName evidence="1">Uncharacterized protein</fullName>
    </submittedName>
</protein>
<dbReference type="EMBL" id="MLAK01001109">
    <property type="protein sequence ID" value="OHS97538.1"/>
    <property type="molecule type" value="Genomic_DNA"/>
</dbReference>
<dbReference type="Proteomes" id="UP000179807">
    <property type="component" value="Unassembled WGS sequence"/>
</dbReference>
<dbReference type="GeneID" id="94845401"/>